<dbReference type="InterPro" id="IPR053161">
    <property type="entry name" value="Ulvan_degrading_GH"/>
</dbReference>
<dbReference type="PANTHER" id="PTHR36848:SF2">
    <property type="entry name" value="SECRETED PROTEIN"/>
    <property type="match status" value="1"/>
</dbReference>
<dbReference type="Gene3D" id="2.60.120.260">
    <property type="entry name" value="Galactose-binding domain-like"/>
    <property type="match status" value="1"/>
</dbReference>
<protein>
    <recommendedName>
        <fullName evidence="4">Secreted protein</fullName>
    </recommendedName>
</protein>
<reference evidence="2 3" key="1">
    <citation type="submission" date="2016-09" db="EMBL/GenBank/DDBJ databases">
        <title>Aspergillus awamori IFM 58123T.</title>
        <authorList>
            <person name="Kusuya Y."/>
            <person name="Shimizu M."/>
            <person name="Takahashi H."/>
            <person name="Yaguchi T."/>
        </authorList>
    </citation>
    <scope>NUCLEOTIDE SEQUENCE [LARGE SCALE GENOMIC DNA]</scope>
    <source>
        <strain evidence="2 3">IFM 58123</strain>
    </source>
</reference>
<keyword evidence="3" id="KW-1185">Reference proteome</keyword>
<evidence type="ECO:0000256" key="1">
    <source>
        <dbReference type="SAM" id="SignalP"/>
    </source>
</evidence>
<comment type="caution">
    <text evidence="2">The sequence shown here is derived from an EMBL/GenBank/DDBJ whole genome shotgun (WGS) entry which is preliminary data.</text>
</comment>
<feature type="chain" id="PRO_5019194904" description="Secreted protein" evidence="1">
    <location>
        <begin position="23"/>
        <end position="1009"/>
    </location>
</feature>
<organism evidence="2 3">
    <name type="scientific">Aspergillus awamori</name>
    <name type="common">Black koji mold</name>
    <dbReference type="NCBI Taxonomy" id="105351"/>
    <lineage>
        <taxon>Eukaryota</taxon>
        <taxon>Fungi</taxon>
        <taxon>Dikarya</taxon>
        <taxon>Ascomycota</taxon>
        <taxon>Pezizomycotina</taxon>
        <taxon>Eurotiomycetes</taxon>
        <taxon>Eurotiomycetidae</taxon>
        <taxon>Eurotiales</taxon>
        <taxon>Aspergillaceae</taxon>
        <taxon>Aspergillus</taxon>
    </lineage>
</organism>
<dbReference type="AlphaFoldDB" id="A0A401KJG2"/>
<dbReference type="Proteomes" id="UP000286921">
    <property type="component" value="Unassembled WGS sequence"/>
</dbReference>
<sequence>MVGSQPLSTLLCAAIVLGRAASATLLGTFENPGVICRPRFRYWLPDSGVDPDIVATDIKNSGEHGAGGIEFVPFFNYGGESGGPPPEANWVANGFGTPAFRDVFRAALQAHKDAGLFMDFAMGPNQGQGVPAAIDDPGLQWDLVPYSQEVATNGTFHDKLPGWGVGELVAVVSARVISHTNVSLPEVDSPYLTAQSSYLSLVLDHTTLSEITDQVSEEGQLSLSFPTGADCRYRIFAYYQRQPLNKNLRFTNNNMETIWDNGSYVVDHYSARGAQTVIQFWEKNILIDGIKELLMEVGNYGWEDSIEITSNTSWTPTLPERFQQKLGYSLKRYLPVLNFGILWPNNNVNIQRYQPGGIQSILDTLDAGAGYINDYRGVLEDCYREYLQTFSDWLHNELHLKYSAQVSYNLPMDMEVSLPVVDTPECESLQFGDSVDAYRQFSGPAVLAGKRVISNEMGATTGAYDYPFPRLLFSVGLAVIGGVNQIVLHGQSYTGDYYETTWPGYTAFSYTTSELYSDKQPSWDHGLSDVLGFLSRVQHTQRHGSSRIDVAIYNKVSATDSVNFPPIYQANDLIKAGWSWTYISPDNFALPGATVKDHILGPDGPRFKALVVTKNSNMTLAGVRKMHEYATRGLPISFQRWLSRNLPSANVHIVGEGGVADKLTALGLSPYIGIQTNGKWLTTYREDLSTGIDYGLIFCDSNTSSGYITVTGPAKKKIPYYLNAWTGDKAPVFTYNVTESGLTIPVSLKGNQTLIVAFYPPGILSESDAPQIHAVETPASVIGATSDRRGGWVAHVARKNGSEIQPERIQLSSGNYFDLPQRQQIANSFNLSKWHLIAEHWEAPTDLYEARITARKYNTTHDLPSLMSWSKIPSLMNSSGLGYYSTAFEWPPADYTSFDHDPPDGAYIIFPSILHAIQVTINGHRVPPLDYTDARADITAYLKTGRNEVLAVVPTTMWNYIRSILPNIRDQGRLPGLLTEGLPIPEVSENGLIAEAIVIPYSKLSITDA</sequence>
<dbReference type="InterPro" id="IPR008979">
    <property type="entry name" value="Galactose-bd-like_sf"/>
</dbReference>
<gene>
    <name evidence="2" type="ORF">AAWM_02322</name>
</gene>
<keyword evidence="1" id="KW-0732">Signal</keyword>
<dbReference type="EMBL" id="BDHI01000002">
    <property type="protein sequence ID" value="GCB19437.1"/>
    <property type="molecule type" value="Genomic_DNA"/>
</dbReference>
<dbReference type="SUPFAM" id="SSF49785">
    <property type="entry name" value="Galactose-binding domain-like"/>
    <property type="match status" value="1"/>
</dbReference>
<dbReference type="PANTHER" id="PTHR36848">
    <property type="entry name" value="DNA-BINDING PROTEIN (PUTATIVE SECRETED PROTEIN)-RELATED"/>
    <property type="match status" value="1"/>
</dbReference>
<name>A0A401KJG2_ASPAW</name>
<dbReference type="STRING" id="105351.A0A401KJG2"/>
<evidence type="ECO:0000313" key="2">
    <source>
        <dbReference type="EMBL" id="GCB19437.1"/>
    </source>
</evidence>
<accession>A0A401KJG2</accession>
<proteinExistence type="predicted"/>
<feature type="signal peptide" evidence="1">
    <location>
        <begin position="1"/>
        <end position="22"/>
    </location>
</feature>
<dbReference type="Pfam" id="PF17132">
    <property type="entry name" value="Glyco_hydro_106"/>
    <property type="match status" value="1"/>
</dbReference>
<evidence type="ECO:0000313" key="3">
    <source>
        <dbReference type="Proteomes" id="UP000286921"/>
    </source>
</evidence>
<evidence type="ECO:0008006" key="4">
    <source>
        <dbReference type="Google" id="ProtNLM"/>
    </source>
</evidence>